<dbReference type="Pfam" id="PF00392">
    <property type="entry name" value="GntR"/>
    <property type="match status" value="1"/>
</dbReference>
<dbReference type="InterPro" id="IPR036390">
    <property type="entry name" value="WH_DNA-bd_sf"/>
</dbReference>
<dbReference type="InterPro" id="IPR008920">
    <property type="entry name" value="TF_FadR/GntR_C"/>
</dbReference>
<dbReference type="InterPro" id="IPR011711">
    <property type="entry name" value="GntR_C"/>
</dbReference>
<name>A0A2M6UNA7_9BRAD</name>
<gene>
    <name evidence="5" type="ORF">TSA1_15000</name>
</gene>
<dbReference type="PROSITE" id="PS50949">
    <property type="entry name" value="HTH_GNTR"/>
    <property type="match status" value="1"/>
</dbReference>
<evidence type="ECO:0000313" key="6">
    <source>
        <dbReference type="Proteomes" id="UP000228930"/>
    </source>
</evidence>
<evidence type="ECO:0000259" key="4">
    <source>
        <dbReference type="PROSITE" id="PS50949"/>
    </source>
</evidence>
<evidence type="ECO:0000256" key="1">
    <source>
        <dbReference type="ARBA" id="ARBA00023015"/>
    </source>
</evidence>
<dbReference type="EMBL" id="LFJC01000003">
    <property type="protein sequence ID" value="PIT06083.1"/>
    <property type="molecule type" value="Genomic_DNA"/>
</dbReference>
<keyword evidence="2" id="KW-0238">DNA-binding</keyword>
<dbReference type="GO" id="GO:0003700">
    <property type="term" value="F:DNA-binding transcription factor activity"/>
    <property type="evidence" value="ECO:0007669"/>
    <property type="project" value="InterPro"/>
</dbReference>
<protein>
    <recommendedName>
        <fullName evidence="4">HTH gntR-type domain-containing protein</fullName>
    </recommendedName>
</protein>
<proteinExistence type="predicted"/>
<dbReference type="GO" id="GO:0003677">
    <property type="term" value="F:DNA binding"/>
    <property type="evidence" value="ECO:0007669"/>
    <property type="project" value="UniProtKB-KW"/>
</dbReference>
<evidence type="ECO:0000313" key="5">
    <source>
        <dbReference type="EMBL" id="PIT06083.1"/>
    </source>
</evidence>
<dbReference type="SUPFAM" id="SSF46785">
    <property type="entry name" value="Winged helix' DNA-binding domain"/>
    <property type="match status" value="1"/>
</dbReference>
<dbReference type="Gene3D" id="1.10.10.10">
    <property type="entry name" value="Winged helix-like DNA-binding domain superfamily/Winged helix DNA-binding domain"/>
    <property type="match status" value="1"/>
</dbReference>
<comment type="caution">
    <text evidence="5">The sequence shown here is derived from an EMBL/GenBank/DDBJ whole genome shotgun (WGS) entry which is preliminary data.</text>
</comment>
<dbReference type="SMART" id="SM00345">
    <property type="entry name" value="HTH_GNTR"/>
    <property type="match status" value="1"/>
</dbReference>
<dbReference type="CDD" id="cd07377">
    <property type="entry name" value="WHTH_GntR"/>
    <property type="match status" value="1"/>
</dbReference>
<dbReference type="SUPFAM" id="SSF48008">
    <property type="entry name" value="GntR ligand-binding domain-like"/>
    <property type="match status" value="1"/>
</dbReference>
<dbReference type="InterPro" id="IPR000524">
    <property type="entry name" value="Tscrpt_reg_HTH_GntR"/>
</dbReference>
<dbReference type="PANTHER" id="PTHR43537:SF24">
    <property type="entry name" value="GLUCONATE OPERON TRANSCRIPTIONAL REPRESSOR"/>
    <property type="match status" value="1"/>
</dbReference>
<dbReference type="InterPro" id="IPR036388">
    <property type="entry name" value="WH-like_DNA-bd_sf"/>
</dbReference>
<dbReference type="PANTHER" id="PTHR43537">
    <property type="entry name" value="TRANSCRIPTIONAL REGULATOR, GNTR FAMILY"/>
    <property type="match status" value="1"/>
</dbReference>
<dbReference type="Gene3D" id="1.20.120.530">
    <property type="entry name" value="GntR ligand-binding domain-like"/>
    <property type="match status" value="1"/>
</dbReference>
<sequence>MTGTYVDDLSVAGQAISLRSLVADRLRQAIVTGRFPPGSQLRERELCELTGVSRPSLREAFRILEAEGLIATAPHRGPVVTAMTVDEVGHLYALRRLLETFAAREFARRRRPEDIVALKRAVKRLDEIEATGSPFELLEAGTTYYSAIAAGSGNPYLAQALGTLHNRIKLIRFISLQKEGRAQGIESLRILGDAIVAGDEEGAERIVSEHLDRIAVLARAIVESGYALPSEPAVTI</sequence>
<reference evidence="5 6" key="1">
    <citation type="submission" date="2015-06" db="EMBL/GenBank/DDBJ databases">
        <title>Comparative genome analysis of nirS-carrying Bradyrhizobium sp. strains.</title>
        <authorList>
            <person name="Ishii S."/>
            <person name="Jang J."/>
            <person name="Nishizawa T."/>
            <person name="Senoo K."/>
        </authorList>
    </citation>
    <scope>NUCLEOTIDE SEQUENCE [LARGE SCALE GENOMIC DNA]</scope>
    <source>
        <strain evidence="5 6">TSA1</strain>
    </source>
</reference>
<feature type="domain" description="HTH gntR-type" evidence="4">
    <location>
        <begin position="16"/>
        <end position="83"/>
    </location>
</feature>
<evidence type="ECO:0000256" key="2">
    <source>
        <dbReference type="ARBA" id="ARBA00023125"/>
    </source>
</evidence>
<dbReference type="Pfam" id="PF07729">
    <property type="entry name" value="FCD"/>
    <property type="match status" value="1"/>
</dbReference>
<keyword evidence="1" id="KW-0805">Transcription regulation</keyword>
<evidence type="ECO:0000256" key="3">
    <source>
        <dbReference type="ARBA" id="ARBA00023163"/>
    </source>
</evidence>
<accession>A0A2M6UNA7</accession>
<dbReference type="Proteomes" id="UP000228930">
    <property type="component" value="Unassembled WGS sequence"/>
</dbReference>
<dbReference type="AlphaFoldDB" id="A0A2M6UNA7"/>
<dbReference type="PRINTS" id="PR00035">
    <property type="entry name" value="HTHGNTR"/>
</dbReference>
<dbReference type="SMART" id="SM00895">
    <property type="entry name" value="FCD"/>
    <property type="match status" value="1"/>
</dbReference>
<organism evidence="5 6">
    <name type="scientific">Bradyrhizobium nitroreducens</name>
    <dbReference type="NCBI Taxonomy" id="709803"/>
    <lineage>
        <taxon>Bacteria</taxon>
        <taxon>Pseudomonadati</taxon>
        <taxon>Pseudomonadota</taxon>
        <taxon>Alphaproteobacteria</taxon>
        <taxon>Hyphomicrobiales</taxon>
        <taxon>Nitrobacteraceae</taxon>
        <taxon>Bradyrhizobium</taxon>
    </lineage>
</organism>
<keyword evidence="6" id="KW-1185">Reference proteome</keyword>
<keyword evidence="3" id="KW-0804">Transcription</keyword>